<keyword evidence="2" id="KW-1185">Reference proteome</keyword>
<dbReference type="KEGG" id="dpx:DAPPUDRAFT_264898"/>
<dbReference type="PANTHER" id="PTHR38128">
    <property type="entry name" value="GAMETOCYTOGENESIS-IMPLICATED PROTEIN"/>
    <property type="match status" value="1"/>
</dbReference>
<accession>E9HSI7</accession>
<proteinExistence type="predicted"/>
<sequence length="136" mass="14869">MVDAEIFGAKPKISRTPTTSFSNPAYEHLATESDLPDPSLLGDNLFAESVPVISPRNSAQAAQPTVDLFTERYGDIDARYAAEFPAVVKNPITKAKNNHVTLKDLNFTKNNNTRVQVLVRLPTGSSHKYPIGSVEN</sequence>
<evidence type="ECO:0000313" key="2">
    <source>
        <dbReference type="Proteomes" id="UP000000305"/>
    </source>
</evidence>
<evidence type="ECO:0000313" key="1">
    <source>
        <dbReference type="EMBL" id="EFX65302.1"/>
    </source>
</evidence>
<dbReference type="AlphaFoldDB" id="E9HSI7"/>
<dbReference type="STRING" id="6669.E9HSI7"/>
<organism evidence="1 2">
    <name type="scientific">Daphnia pulex</name>
    <name type="common">Water flea</name>
    <dbReference type="NCBI Taxonomy" id="6669"/>
    <lineage>
        <taxon>Eukaryota</taxon>
        <taxon>Metazoa</taxon>
        <taxon>Ecdysozoa</taxon>
        <taxon>Arthropoda</taxon>
        <taxon>Crustacea</taxon>
        <taxon>Branchiopoda</taxon>
        <taxon>Diplostraca</taxon>
        <taxon>Cladocera</taxon>
        <taxon>Anomopoda</taxon>
        <taxon>Daphniidae</taxon>
        <taxon>Daphnia</taxon>
    </lineage>
</organism>
<dbReference type="PhylomeDB" id="E9HSI7"/>
<dbReference type="EMBL" id="GL732752">
    <property type="protein sequence ID" value="EFX65302.1"/>
    <property type="molecule type" value="Genomic_DNA"/>
</dbReference>
<dbReference type="PANTHER" id="PTHR38128:SF2">
    <property type="entry name" value="OLIGOMERIC GOLGI COMPLEX SUBUNIT 4, PUTATIVE-RELATED"/>
    <property type="match status" value="1"/>
</dbReference>
<reference evidence="1 2" key="1">
    <citation type="journal article" date="2011" name="Science">
        <title>The ecoresponsive genome of Daphnia pulex.</title>
        <authorList>
            <person name="Colbourne J.K."/>
            <person name="Pfrender M.E."/>
            <person name="Gilbert D."/>
            <person name="Thomas W.K."/>
            <person name="Tucker A."/>
            <person name="Oakley T.H."/>
            <person name="Tokishita S."/>
            <person name="Aerts A."/>
            <person name="Arnold G.J."/>
            <person name="Basu M.K."/>
            <person name="Bauer D.J."/>
            <person name="Caceres C.E."/>
            <person name="Carmel L."/>
            <person name="Casola C."/>
            <person name="Choi J.H."/>
            <person name="Detter J.C."/>
            <person name="Dong Q."/>
            <person name="Dusheyko S."/>
            <person name="Eads B.D."/>
            <person name="Frohlich T."/>
            <person name="Geiler-Samerotte K.A."/>
            <person name="Gerlach D."/>
            <person name="Hatcher P."/>
            <person name="Jogdeo S."/>
            <person name="Krijgsveld J."/>
            <person name="Kriventseva E.V."/>
            <person name="Kultz D."/>
            <person name="Laforsch C."/>
            <person name="Lindquist E."/>
            <person name="Lopez J."/>
            <person name="Manak J.R."/>
            <person name="Muller J."/>
            <person name="Pangilinan J."/>
            <person name="Patwardhan R.P."/>
            <person name="Pitluck S."/>
            <person name="Pritham E.J."/>
            <person name="Rechtsteiner A."/>
            <person name="Rho M."/>
            <person name="Rogozin I.B."/>
            <person name="Sakarya O."/>
            <person name="Salamov A."/>
            <person name="Schaack S."/>
            <person name="Shapiro H."/>
            <person name="Shiga Y."/>
            <person name="Skalitzky C."/>
            <person name="Smith Z."/>
            <person name="Souvorov A."/>
            <person name="Sung W."/>
            <person name="Tang Z."/>
            <person name="Tsuchiya D."/>
            <person name="Tu H."/>
            <person name="Vos H."/>
            <person name="Wang M."/>
            <person name="Wolf Y.I."/>
            <person name="Yamagata H."/>
            <person name="Yamada T."/>
            <person name="Ye Y."/>
            <person name="Shaw J.R."/>
            <person name="Andrews J."/>
            <person name="Crease T.J."/>
            <person name="Tang H."/>
            <person name="Lucas S.M."/>
            <person name="Robertson H.M."/>
            <person name="Bork P."/>
            <person name="Koonin E.V."/>
            <person name="Zdobnov E.M."/>
            <person name="Grigoriev I.V."/>
            <person name="Lynch M."/>
            <person name="Boore J.L."/>
        </authorList>
    </citation>
    <scope>NUCLEOTIDE SEQUENCE [LARGE SCALE GENOMIC DNA]</scope>
</reference>
<gene>
    <name evidence="1" type="ORF">DAPPUDRAFT_264898</name>
</gene>
<protein>
    <submittedName>
        <fullName evidence="1">Uncharacterized protein</fullName>
    </submittedName>
</protein>
<name>E9HSI7_DAPPU</name>
<dbReference type="HOGENOM" id="CLU_155438_0_0_1"/>
<dbReference type="InParanoid" id="E9HSI7"/>
<dbReference type="Proteomes" id="UP000000305">
    <property type="component" value="Unassembled WGS sequence"/>
</dbReference>